<feature type="transmembrane region" description="Helical" evidence="1">
    <location>
        <begin position="178"/>
        <end position="198"/>
    </location>
</feature>
<feature type="transmembrane region" description="Helical" evidence="1">
    <location>
        <begin position="135"/>
        <end position="157"/>
    </location>
</feature>
<dbReference type="OrthoDB" id="5702018at2"/>
<evidence type="ECO:0000313" key="4">
    <source>
        <dbReference type="Proteomes" id="UP000198762"/>
    </source>
</evidence>
<gene>
    <name evidence="3" type="ORF">SAMN04487962_10352</name>
</gene>
<dbReference type="STRING" id="430453.SAMN04487962_10352"/>
<feature type="transmembrane region" description="Helical" evidence="1">
    <location>
        <begin position="224"/>
        <end position="245"/>
    </location>
</feature>
<evidence type="ECO:0000259" key="2">
    <source>
        <dbReference type="Pfam" id="PF06724"/>
    </source>
</evidence>
<keyword evidence="4" id="KW-1185">Reference proteome</keyword>
<name>A0A1I0APA0_9GAMM</name>
<accession>A0A1I0APA0</accession>
<dbReference type="Pfam" id="PF06724">
    <property type="entry name" value="DUF1206"/>
    <property type="match status" value="2"/>
</dbReference>
<keyword evidence="1" id="KW-0472">Membrane</keyword>
<feature type="transmembrane region" description="Helical" evidence="1">
    <location>
        <begin position="56"/>
        <end position="74"/>
    </location>
</feature>
<sequence length="254" mass="27184">MEHTIQILARAGYASRGVLYLVVGLLALTSAVGMGGQTTSARGALVEILEQPFGRILLLLMIAGLVGFALWRAIQSLTDADHHGRDPKALVIRAGHLLSAVTHGFLAYWAIRLMLASREGSKGGSLSALGEGTATLVIAAAGVLLSGIGVAHIFKGWTARFERYMTFPSSHEPWARHLCRFGLVARGVVWCIVAGMLIHSAVRLNSREIQGTGEALDWLAGSPYGQWLLGIVAAGLVAFGVYSCLEARYRHIRS</sequence>
<proteinExistence type="predicted"/>
<feature type="transmembrane region" description="Helical" evidence="1">
    <location>
        <begin position="95"/>
        <end position="115"/>
    </location>
</feature>
<dbReference type="EMBL" id="FOHZ01000003">
    <property type="protein sequence ID" value="SES96088.1"/>
    <property type="molecule type" value="Genomic_DNA"/>
</dbReference>
<keyword evidence="1" id="KW-0812">Transmembrane</keyword>
<dbReference type="AlphaFoldDB" id="A0A1I0APA0"/>
<dbReference type="InterPro" id="IPR009597">
    <property type="entry name" value="DUF1206"/>
</dbReference>
<evidence type="ECO:0000313" key="3">
    <source>
        <dbReference type="EMBL" id="SES96088.1"/>
    </source>
</evidence>
<feature type="transmembrane region" description="Helical" evidence="1">
    <location>
        <begin position="18"/>
        <end position="36"/>
    </location>
</feature>
<dbReference type="RefSeq" id="WP_091849036.1">
    <property type="nucleotide sequence ID" value="NZ_FOHZ01000003.1"/>
</dbReference>
<feature type="domain" description="DUF1206" evidence="2">
    <location>
        <begin position="181"/>
        <end position="250"/>
    </location>
</feature>
<protein>
    <recommendedName>
        <fullName evidence="2">DUF1206 domain-containing protein</fullName>
    </recommendedName>
</protein>
<dbReference type="Proteomes" id="UP000198762">
    <property type="component" value="Unassembled WGS sequence"/>
</dbReference>
<organism evidence="3 4">
    <name type="scientific">Marinobacter segnicrescens</name>
    <dbReference type="NCBI Taxonomy" id="430453"/>
    <lineage>
        <taxon>Bacteria</taxon>
        <taxon>Pseudomonadati</taxon>
        <taxon>Pseudomonadota</taxon>
        <taxon>Gammaproteobacteria</taxon>
        <taxon>Pseudomonadales</taxon>
        <taxon>Marinobacteraceae</taxon>
        <taxon>Marinobacter</taxon>
    </lineage>
</organism>
<reference evidence="4" key="1">
    <citation type="submission" date="2016-10" db="EMBL/GenBank/DDBJ databases">
        <authorList>
            <person name="Varghese N."/>
            <person name="Submissions S."/>
        </authorList>
    </citation>
    <scope>NUCLEOTIDE SEQUENCE [LARGE SCALE GENOMIC DNA]</scope>
    <source>
        <strain evidence="4">CGMCC 1.6489</strain>
    </source>
</reference>
<keyword evidence="1" id="KW-1133">Transmembrane helix</keyword>
<feature type="domain" description="DUF1206" evidence="2">
    <location>
        <begin position="11"/>
        <end position="78"/>
    </location>
</feature>
<evidence type="ECO:0000256" key="1">
    <source>
        <dbReference type="SAM" id="Phobius"/>
    </source>
</evidence>